<gene>
    <name evidence="1" type="ORF">EQG61_10240</name>
</gene>
<protein>
    <recommendedName>
        <fullName evidence="3">NodB homology domain-containing protein</fullName>
    </recommendedName>
</protein>
<keyword evidence="2" id="KW-1185">Reference proteome</keyword>
<sequence length="533" mass="61429">MIASAYIQQEQQRIAVKHTLSGQHKCILEAATIPHRFVLVLNFDQPILQFRNHDYQWILAKDSVLIPEFSNKILQIQNGIYVQGSTTQGIWEWHPQRPNELLWHFHPEAAESLTVYCGASNIKTRIGAQSPALLELPSLLFSNTGALEMSRTPIPFVGTVCFTDHCDYDTSENLKTQREFLQSVGVKVTKGFFLQHYSKRETNASWQNQSEELQLWAKDGHELAYHSLSQSIKSEAESRNDFLNFKAPLPDIPVWIDHGFQPYNWSLYQNSGYREEELQTVMQRNGIAVFWNYMDTGRAAKGIINLLNRQQFTLQAFRQSIQHLPFLKRIENTVKAIVFYADNHAHRIRNYIDALSHLRLLKKTKHPKHALAFLQNVLPVFWKVISFLGSSKKQKNPFPLAEFSPIFFRHQFGNQVYTVFQSVELVDFVSGLSKENIDMLRDESGVLIAHTYFAVDMAHHQGRLLESETQIAHQPGLNFRYLGEQIAAKKLWNPTLSQLILAWEQFSNITFDVDAQGEIIVSNGIDLPKRLIR</sequence>
<accession>A0A4Q1K704</accession>
<dbReference type="Proteomes" id="UP000289857">
    <property type="component" value="Unassembled WGS sequence"/>
</dbReference>
<dbReference type="EMBL" id="SBKN01000006">
    <property type="protein sequence ID" value="RXR21854.1"/>
    <property type="molecule type" value="Genomic_DNA"/>
</dbReference>
<proteinExistence type="predicted"/>
<dbReference type="SUPFAM" id="SSF88713">
    <property type="entry name" value="Glycoside hydrolase/deacetylase"/>
    <property type="match status" value="1"/>
</dbReference>
<dbReference type="RefSeq" id="WP_129461828.1">
    <property type="nucleotide sequence ID" value="NZ_SBKN01000006.1"/>
</dbReference>
<dbReference type="GO" id="GO:0005975">
    <property type="term" value="P:carbohydrate metabolic process"/>
    <property type="evidence" value="ECO:0007669"/>
    <property type="project" value="InterPro"/>
</dbReference>
<name>A0A4Q1K704_9FLAO</name>
<dbReference type="AlphaFoldDB" id="A0A4Q1K704"/>
<organism evidence="1 2">
    <name type="scientific">Flavobacterium stagni</name>
    <dbReference type="NCBI Taxonomy" id="2506421"/>
    <lineage>
        <taxon>Bacteria</taxon>
        <taxon>Pseudomonadati</taxon>
        <taxon>Bacteroidota</taxon>
        <taxon>Flavobacteriia</taxon>
        <taxon>Flavobacteriales</taxon>
        <taxon>Flavobacteriaceae</taxon>
        <taxon>Flavobacterium</taxon>
    </lineage>
</organism>
<dbReference type="InterPro" id="IPR011330">
    <property type="entry name" value="Glyco_hydro/deAcase_b/a-brl"/>
</dbReference>
<reference evidence="2" key="1">
    <citation type="submission" date="2019-01" db="EMBL/GenBank/DDBJ databases">
        <title>Cytophagaceae bacterium strain CAR-16.</title>
        <authorList>
            <person name="Chen W.-M."/>
        </authorList>
    </citation>
    <scope>NUCLEOTIDE SEQUENCE [LARGE SCALE GENOMIC DNA]</scope>
    <source>
        <strain evidence="2">WWJ-16</strain>
    </source>
</reference>
<evidence type="ECO:0000313" key="1">
    <source>
        <dbReference type="EMBL" id="RXR21854.1"/>
    </source>
</evidence>
<comment type="caution">
    <text evidence="1">The sequence shown here is derived from an EMBL/GenBank/DDBJ whole genome shotgun (WGS) entry which is preliminary data.</text>
</comment>
<evidence type="ECO:0000313" key="2">
    <source>
        <dbReference type="Proteomes" id="UP000289857"/>
    </source>
</evidence>
<dbReference type="OrthoDB" id="1290266at2"/>
<evidence type="ECO:0008006" key="3">
    <source>
        <dbReference type="Google" id="ProtNLM"/>
    </source>
</evidence>